<dbReference type="InterPro" id="IPR006439">
    <property type="entry name" value="HAD-SF_hydro_IA"/>
</dbReference>
<dbReference type="EMBL" id="BANB01000035">
    <property type="protein sequence ID" value="GAN75969.1"/>
    <property type="molecule type" value="Genomic_DNA"/>
</dbReference>
<protein>
    <submittedName>
        <fullName evidence="1">Hydrolase/phosphatase/phosphohexomutase</fullName>
    </submittedName>
</protein>
<name>A0A0D6P501_9PROT</name>
<dbReference type="SFLD" id="SFLDG01129">
    <property type="entry name" value="C1.5:_HAD__Beta-PGM__Phosphata"/>
    <property type="match status" value="1"/>
</dbReference>
<reference evidence="1 2" key="1">
    <citation type="submission" date="2012-11" db="EMBL/GenBank/DDBJ databases">
        <title>Whole genome sequence of Acidisphaera rubrifaciens HS-AP3.</title>
        <authorList>
            <person name="Azuma Y."/>
            <person name="Higashiura N."/>
            <person name="Hirakawa H."/>
            <person name="Matsushita K."/>
        </authorList>
    </citation>
    <scope>NUCLEOTIDE SEQUENCE [LARGE SCALE GENOMIC DNA]</scope>
    <source>
        <strain evidence="1 2">HS-AP3</strain>
    </source>
</reference>
<sequence>MTPVTDHLFTQARTALLARRAPLRLVIFDCDGVLIDSEAVASRVVAGALTDVGWALTPDESQAIFLGLSLRQMVPMIETRLGRALPPDWTDMLRARMLAALAEEAEAMPGAEAMLLATSALGLPWRVASNSSHEEMGVKFRRTGLHRLMDGRLHSHRDVARGKPAPDLFLAAAAAEGVPPECCVVVEDSLPGIEGGVAAGMTVLAYAPDGDGTAQRAAGAWPVTTLAHVPLLLRDALRRAA</sequence>
<dbReference type="Gene3D" id="1.10.150.240">
    <property type="entry name" value="Putative phosphatase, domain 2"/>
    <property type="match status" value="1"/>
</dbReference>
<dbReference type="SFLD" id="SFLDS00003">
    <property type="entry name" value="Haloacid_Dehalogenase"/>
    <property type="match status" value="1"/>
</dbReference>
<dbReference type="PANTHER" id="PTHR18901">
    <property type="entry name" value="2-DEOXYGLUCOSE-6-PHOSPHATE PHOSPHATASE 2"/>
    <property type="match status" value="1"/>
</dbReference>
<gene>
    <name evidence="1" type="ORF">Asru_0035_02</name>
</gene>
<dbReference type="PANTHER" id="PTHR18901:SF38">
    <property type="entry name" value="PSEUDOURIDINE-5'-PHOSPHATASE"/>
    <property type="match status" value="1"/>
</dbReference>
<dbReference type="Gene3D" id="3.40.50.1000">
    <property type="entry name" value="HAD superfamily/HAD-like"/>
    <property type="match status" value="1"/>
</dbReference>
<dbReference type="InterPro" id="IPR023214">
    <property type="entry name" value="HAD_sf"/>
</dbReference>
<evidence type="ECO:0000313" key="2">
    <source>
        <dbReference type="Proteomes" id="UP000032680"/>
    </source>
</evidence>
<dbReference type="OrthoDB" id="9797743at2"/>
<dbReference type="SUPFAM" id="SSF56784">
    <property type="entry name" value="HAD-like"/>
    <property type="match status" value="1"/>
</dbReference>
<organism evidence="1 2">
    <name type="scientific">Acidisphaera rubrifaciens HS-AP3</name>
    <dbReference type="NCBI Taxonomy" id="1231350"/>
    <lineage>
        <taxon>Bacteria</taxon>
        <taxon>Pseudomonadati</taxon>
        <taxon>Pseudomonadota</taxon>
        <taxon>Alphaproteobacteria</taxon>
        <taxon>Acetobacterales</taxon>
        <taxon>Acetobacteraceae</taxon>
        <taxon>Acidisphaera</taxon>
    </lineage>
</organism>
<evidence type="ECO:0000313" key="1">
    <source>
        <dbReference type="EMBL" id="GAN75969.1"/>
    </source>
</evidence>
<dbReference type="AlphaFoldDB" id="A0A0D6P501"/>
<proteinExistence type="predicted"/>
<dbReference type="InterPro" id="IPR023198">
    <property type="entry name" value="PGP-like_dom2"/>
</dbReference>
<dbReference type="NCBIfam" id="TIGR01509">
    <property type="entry name" value="HAD-SF-IA-v3"/>
    <property type="match status" value="1"/>
</dbReference>
<dbReference type="GO" id="GO:0016787">
    <property type="term" value="F:hydrolase activity"/>
    <property type="evidence" value="ECO:0007669"/>
    <property type="project" value="UniProtKB-KW"/>
</dbReference>
<keyword evidence="1" id="KW-0378">Hydrolase</keyword>
<dbReference type="Pfam" id="PF00702">
    <property type="entry name" value="Hydrolase"/>
    <property type="match status" value="1"/>
</dbReference>
<dbReference type="Proteomes" id="UP000032680">
    <property type="component" value="Unassembled WGS sequence"/>
</dbReference>
<keyword evidence="2" id="KW-1185">Reference proteome</keyword>
<accession>A0A0D6P501</accession>
<comment type="caution">
    <text evidence="1">The sequence shown here is derived from an EMBL/GenBank/DDBJ whole genome shotgun (WGS) entry which is preliminary data.</text>
</comment>
<dbReference type="InterPro" id="IPR036412">
    <property type="entry name" value="HAD-like_sf"/>
</dbReference>
<dbReference type="RefSeq" id="WP_084623086.1">
    <property type="nucleotide sequence ID" value="NZ_BANB01000035.1"/>
</dbReference>